<keyword evidence="1" id="KW-1133">Transmembrane helix</keyword>
<protein>
    <submittedName>
        <fullName evidence="2">Uncharacterized protein</fullName>
    </submittedName>
</protein>
<keyword evidence="1" id="KW-0812">Transmembrane</keyword>
<dbReference type="InterPro" id="IPR046494">
    <property type="entry name" value="DUF6587"/>
</dbReference>
<feature type="transmembrane region" description="Helical" evidence="1">
    <location>
        <begin position="6"/>
        <end position="24"/>
    </location>
</feature>
<evidence type="ECO:0000313" key="3">
    <source>
        <dbReference type="Proteomes" id="UP000443353"/>
    </source>
</evidence>
<gene>
    <name evidence="2" type="ORF">GPY61_29840</name>
</gene>
<organism evidence="2 3">
    <name type="scientific">Massilia cellulosiltytica</name>
    <dbReference type="NCBI Taxonomy" id="2683234"/>
    <lineage>
        <taxon>Bacteria</taxon>
        <taxon>Pseudomonadati</taxon>
        <taxon>Pseudomonadota</taxon>
        <taxon>Betaproteobacteria</taxon>
        <taxon>Burkholderiales</taxon>
        <taxon>Oxalobacteraceae</taxon>
        <taxon>Telluria group</taxon>
        <taxon>Massilia</taxon>
    </lineage>
</organism>
<dbReference type="RefSeq" id="WP_056123887.1">
    <property type="nucleotide sequence ID" value="NZ_CP168562.1"/>
</dbReference>
<accession>A0A7X3G763</accession>
<proteinExistence type="predicted"/>
<evidence type="ECO:0000256" key="1">
    <source>
        <dbReference type="SAM" id="Phobius"/>
    </source>
</evidence>
<reference evidence="2 3" key="1">
    <citation type="submission" date="2019-12" db="EMBL/GenBank/DDBJ databases">
        <authorList>
            <person name="Li C."/>
            <person name="Zhao J."/>
        </authorList>
    </citation>
    <scope>NUCLEOTIDE SEQUENCE [LARGE SCALE GENOMIC DNA]</scope>
    <source>
        <strain evidence="2 3">NEAU-DD11</strain>
    </source>
</reference>
<keyword evidence="3" id="KW-1185">Reference proteome</keyword>
<dbReference type="Proteomes" id="UP000443353">
    <property type="component" value="Unassembled WGS sequence"/>
</dbReference>
<keyword evidence="1" id="KW-0472">Membrane</keyword>
<comment type="caution">
    <text evidence="2">The sequence shown here is derived from an EMBL/GenBank/DDBJ whole genome shotgun (WGS) entry which is preliminary data.</text>
</comment>
<evidence type="ECO:0000313" key="2">
    <source>
        <dbReference type="EMBL" id="MVW64139.1"/>
    </source>
</evidence>
<name>A0A7X3G763_9BURK</name>
<sequence length="86" mass="9421">MLQYLIVAVIVAFAALYAAVKYLPKAWREKLVYKLSGGTGKGRFVKWLGTDSSCGSGCDTCGTCETEPLPEKDAKGRKIIQVHVQR</sequence>
<dbReference type="Pfam" id="PF20228">
    <property type="entry name" value="DUF6587"/>
    <property type="match status" value="1"/>
</dbReference>
<dbReference type="EMBL" id="WSES01000011">
    <property type="protein sequence ID" value="MVW64139.1"/>
    <property type="molecule type" value="Genomic_DNA"/>
</dbReference>
<dbReference type="AlphaFoldDB" id="A0A7X3G763"/>